<dbReference type="STRING" id="662367.SAMN05216167_1378"/>
<accession>A0A1I2H1B5</accession>
<evidence type="ECO:0000313" key="2">
    <source>
        <dbReference type="Proteomes" id="UP000198598"/>
    </source>
</evidence>
<reference evidence="1 2" key="1">
    <citation type="submission" date="2016-10" db="EMBL/GenBank/DDBJ databases">
        <authorList>
            <person name="de Groot N.N."/>
        </authorList>
    </citation>
    <scope>NUCLEOTIDE SEQUENCE [LARGE SCALE GENOMIC DNA]</scope>
    <source>
        <strain evidence="1 2">DSM 26130</strain>
    </source>
</reference>
<evidence type="ECO:0000313" key="1">
    <source>
        <dbReference type="EMBL" id="SFF23190.1"/>
    </source>
</evidence>
<proteinExistence type="predicted"/>
<name>A0A1I2H1B5_9BACT</name>
<dbReference type="AlphaFoldDB" id="A0A1I2H1B5"/>
<keyword evidence="2" id="KW-1185">Reference proteome</keyword>
<dbReference type="EMBL" id="FOLQ01000037">
    <property type="protein sequence ID" value="SFF23190.1"/>
    <property type="molecule type" value="Genomic_DNA"/>
</dbReference>
<protein>
    <submittedName>
        <fullName evidence="1">Uncharacterized protein</fullName>
    </submittedName>
</protein>
<dbReference type="Proteomes" id="UP000198598">
    <property type="component" value="Unassembled WGS sequence"/>
</dbReference>
<sequence length="33" mass="3966">MIQTIDLKDERIVGYRIDGDISIYDIRYTIYGR</sequence>
<gene>
    <name evidence="1" type="ORF">SAMN05216167_1378</name>
</gene>
<organism evidence="1 2">
    <name type="scientific">Spirosoma endophyticum</name>
    <dbReference type="NCBI Taxonomy" id="662367"/>
    <lineage>
        <taxon>Bacteria</taxon>
        <taxon>Pseudomonadati</taxon>
        <taxon>Bacteroidota</taxon>
        <taxon>Cytophagia</taxon>
        <taxon>Cytophagales</taxon>
        <taxon>Cytophagaceae</taxon>
        <taxon>Spirosoma</taxon>
    </lineage>
</organism>